<accession>A0A6C0C636</accession>
<proteinExistence type="predicted"/>
<reference evidence="1" key="1">
    <citation type="journal article" date="2020" name="Nature">
        <title>Giant virus diversity and host interactions through global metagenomics.</title>
        <authorList>
            <person name="Schulz F."/>
            <person name="Roux S."/>
            <person name="Paez-Espino D."/>
            <person name="Jungbluth S."/>
            <person name="Walsh D.A."/>
            <person name="Denef V.J."/>
            <person name="McMahon K.D."/>
            <person name="Konstantinidis K.T."/>
            <person name="Eloe-Fadrosh E.A."/>
            <person name="Kyrpides N.C."/>
            <person name="Woyke T."/>
        </authorList>
    </citation>
    <scope>NUCLEOTIDE SEQUENCE</scope>
    <source>
        <strain evidence="1">GVMAG-M-3300020192-26</strain>
    </source>
</reference>
<protein>
    <submittedName>
        <fullName evidence="1">Uncharacterized protein</fullName>
    </submittedName>
</protein>
<sequence length="44" mass="5151">MSLQRIVFAGELRHIFKRSLKVERNVAAKKSYLLENCVSYSIDH</sequence>
<dbReference type="AlphaFoldDB" id="A0A6C0C636"/>
<organism evidence="1">
    <name type="scientific">viral metagenome</name>
    <dbReference type="NCBI Taxonomy" id="1070528"/>
    <lineage>
        <taxon>unclassified sequences</taxon>
        <taxon>metagenomes</taxon>
        <taxon>organismal metagenomes</taxon>
    </lineage>
</organism>
<dbReference type="EMBL" id="MN739353">
    <property type="protein sequence ID" value="QHT00186.1"/>
    <property type="molecule type" value="Genomic_DNA"/>
</dbReference>
<name>A0A6C0C636_9ZZZZ</name>
<evidence type="ECO:0000313" key="1">
    <source>
        <dbReference type="EMBL" id="QHT00186.1"/>
    </source>
</evidence>